<dbReference type="InterPro" id="IPR028244">
    <property type="entry name" value="T6SS_Rhs_Vgr_dom"/>
</dbReference>
<evidence type="ECO:0000256" key="1">
    <source>
        <dbReference type="SAM" id="MobiDB-lite"/>
    </source>
</evidence>
<dbReference type="AlphaFoldDB" id="A0A5A9YX26"/>
<keyword evidence="4" id="KW-1185">Reference proteome</keyword>
<feature type="non-terminal residue" evidence="3">
    <location>
        <position position="202"/>
    </location>
</feature>
<gene>
    <name evidence="3" type="ORF">FLO80_21770</name>
</gene>
<feature type="region of interest" description="Disordered" evidence="1">
    <location>
        <begin position="182"/>
        <end position="202"/>
    </location>
</feature>
<reference evidence="3 4" key="1">
    <citation type="submission" date="2019-07" db="EMBL/GenBank/DDBJ databases">
        <title>Aquicoccus porphyridii gen. nov., sp. nov., isolated from a small marine red alga, Porphyridium marinum.</title>
        <authorList>
            <person name="Liu L."/>
        </authorList>
    </citation>
    <scope>NUCLEOTIDE SEQUENCE [LARGE SCALE GENOMIC DNA]</scope>
    <source>
        <strain evidence="3 4">L1 8-17</strain>
    </source>
</reference>
<feature type="domain" description="Putative type VI secretion system Rhs element associated Vgr" evidence="2">
    <location>
        <begin position="51"/>
        <end position="150"/>
    </location>
</feature>
<proteinExistence type="predicted"/>
<dbReference type="Proteomes" id="UP000325291">
    <property type="component" value="Unassembled WGS sequence"/>
</dbReference>
<accession>A0A5A9YX26</accession>
<dbReference type="Gene3D" id="2.40.50.230">
    <property type="entry name" value="Gp5 N-terminal domain"/>
    <property type="match status" value="1"/>
</dbReference>
<evidence type="ECO:0000313" key="3">
    <source>
        <dbReference type="EMBL" id="KAA0909385.1"/>
    </source>
</evidence>
<organism evidence="3 4">
    <name type="scientific">Aquicoccus porphyridii</name>
    <dbReference type="NCBI Taxonomy" id="1852029"/>
    <lineage>
        <taxon>Bacteria</taxon>
        <taxon>Pseudomonadati</taxon>
        <taxon>Pseudomonadota</taxon>
        <taxon>Alphaproteobacteria</taxon>
        <taxon>Rhodobacterales</taxon>
        <taxon>Paracoccaceae</taxon>
        <taxon>Aquicoccus</taxon>
    </lineage>
</organism>
<dbReference type="RefSeq" id="WP_188078397.1">
    <property type="nucleotide sequence ID" value="NZ_VINQ01000074.1"/>
</dbReference>
<sequence>MAIPRIGQEVIVDYLDGDCDQPIVTGRTYRATNRPPYALPDHKILSTIKSKEYKGSRANELRIDDTTAQISAALMSDHGASALHLGYLTHPRPEGGKPRGEGFELRTDEHGAVRAAKGLLLSTEEQLRAGAGHLDRGVVVQVLEAALELAPGAGHLDRGVVVQVLEAALELARELGDYAGEHQGVGHDAAPQQTLQEAVRDL</sequence>
<protein>
    <recommendedName>
        <fullName evidence="2">Putative type VI secretion system Rhs element associated Vgr domain-containing protein</fullName>
    </recommendedName>
</protein>
<dbReference type="Pfam" id="PF13296">
    <property type="entry name" value="T6SS_Vgr"/>
    <property type="match status" value="1"/>
</dbReference>
<evidence type="ECO:0000259" key="2">
    <source>
        <dbReference type="Pfam" id="PF13296"/>
    </source>
</evidence>
<comment type="caution">
    <text evidence="3">The sequence shown here is derived from an EMBL/GenBank/DDBJ whole genome shotgun (WGS) entry which is preliminary data.</text>
</comment>
<dbReference type="EMBL" id="VINQ01000074">
    <property type="protein sequence ID" value="KAA0909385.1"/>
    <property type="molecule type" value="Genomic_DNA"/>
</dbReference>
<dbReference type="InterPro" id="IPR037026">
    <property type="entry name" value="Vgr_OB-fold_dom_sf"/>
</dbReference>
<name>A0A5A9YX26_9RHOB</name>
<dbReference type="SUPFAM" id="SSF69349">
    <property type="entry name" value="Phage fibre proteins"/>
    <property type="match status" value="1"/>
</dbReference>
<evidence type="ECO:0000313" key="4">
    <source>
        <dbReference type="Proteomes" id="UP000325291"/>
    </source>
</evidence>